<dbReference type="AlphaFoldDB" id="A0A3S5CVU6"/>
<protein>
    <submittedName>
        <fullName evidence="1">Uncharacterized protein</fullName>
    </submittedName>
</protein>
<organism evidence="1 2">
    <name type="scientific">Protopolystoma xenopodis</name>
    <dbReference type="NCBI Taxonomy" id="117903"/>
    <lineage>
        <taxon>Eukaryota</taxon>
        <taxon>Metazoa</taxon>
        <taxon>Spiralia</taxon>
        <taxon>Lophotrochozoa</taxon>
        <taxon>Platyhelminthes</taxon>
        <taxon>Monogenea</taxon>
        <taxon>Polyopisthocotylea</taxon>
        <taxon>Polystomatidea</taxon>
        <taxon>Polystomatidae</taxon>
        <taxon>Protopolystoma</taxon>
    </lineage>
</organism>
<dbReference type="Proteomes" id="UP000784294">
    <property type="component" value="Unassembled WGS sequence"/>
</dbReference>
<accession>A0A3S5CVU6</accession>
<evidence type="ECO:0000313" key="1">
    <source>
        <dbReference type="EMBL" id="VEL43948.1"/>
    </source>
</evidence>
<name>A0A3S5CVU6_9PLAT</name>
<sequence>MCIISALSPPPNHERTNIQTSSNEAHVFCVSSNKTTNHIVLIAHLSMSCLSVCRWGHRGVMGRGWRKTASELRPVSTRPRRGPGQHDWCFRDVCSDRLVGLGWVDSEECISKPATQVARRLCPTRRDTELDC</sequence>
<reference evidence="1" key="1">
    <citation type="submission" date="2018-11" db="EMBL/GenBank/DDBJ databases">
        <authorList>
            <consortium name="Pathogen Informatics"/>
        </authorList>
    </citation>
    <scope>NUCLEOTIDE SEQUENCE</scope>
</reference>
<evidence type="ECO:0000313" key="2">
    <source>
        <dbReference type="Proteomes" id="UP000784294"/>
    </source>
</evidence>
<gene>
    <name evidence="1" type="ORF">PXEA_LOCUS37388</name>
</gene>
<dbReference type="EMBL" id="CAAALY010287226">
    <property type="protein sequence ID" value="VEL43948.1"/>
    <property type="molecule type" value="Genomic_DNA"/>
</dbReference>
<proteinExistence type="predicted"/>
<comment type="caution">
    <text evidence="1">The sequence shown here is derived from an EMBL/GenBank/DDBJ whole genome shotgun (WGS) entry which is preliminary data.</text>
</comment>
<keyword evidence="2" id="KW-1185">Reference proteome</keyword>